<dbReference type="Proteomes" id="UP000659172">
    <property type="component" value="Unassembled WGS sequence"/>
</dbReference>
<evidence type="ECO:0000256" key="1">
    <source>
        <dbReference type="SAM" id="SignalP"/>
    </source>
</evidence>
<sequence>MKVRYAMLAIMAVLSVGCQSNPPSQKTLDATNYCFRRFGGPSNTNYDSCVYARQMGMEVTPATAGW</sequence>
<dbReference type="RefSeq" id="WP_176951997.1">
    <property type="nucleotide sequence ID" value="NZ_JABXYK010000020.1"/>
</dbReference>
<reference evidence="2 3" key="1">
    <citation type="submission" date="2020-06" db="EMBL/GenBank/DDBJ databases">
        <title>Rhizobium sp.nov. isolated from the tomato plant.</title>
        <authorList>
            <person name="Thin K.K."/>
            <person name="Zhang X."/>
            <person name="He S."/>
        </authorList>
    </citation>
    <scope>NUCLEOTIDE SEQUENCE [LARGE SCALE GENOMIC DNA]</scope>
    <source>
        <strain evidence="2 3">DBTS2</strain>
    </source>
</reference>
<feature type="chain" id="PRO_5046639935" description="Lipoprotein" evidence="1">
    <location>
        <begin position="21"/>
        <end position="66"/>
    </location>
</feature>
<evidence type="ECO:0008006" key="4">
    <source>
        <dbReference type="Google" id="ProtNLM"/>
    </source>
</evidence>
<evidence type="ECO:0000313" key="2">
    <source>
        <dbReference type="EMBL" id="NVP58096.1"/>
    </source>
</evidence>
<dbReference type="PROSITE" id="PS51257">
    <property type="entry name" value="PROKAR_LIPOPROTEIN"/>
    <property type="match status" value="1"/>
</dbReference>
<feature type="signal peptide" evidence="1">
    <location>
        <begin position="1"/>
        <end position="20"/>
    </location>
</feature>
<evidence type="ECO:0000313" key="3">
    <source>
        <dbReference type="Proteomes" id="UP000659172"/>
    </source>
</evidence>
<keyword evidence="1" id="KW-0732">Signal</keyword>
<organism evidence="2 3">
    <name type="scientific">Mycoplana rhizolycopersici</name>
    <dbReference type="NCBI Taxonomy" id="2746702"/>
    <lineage>
        <taxon>Bacteria</taxon>
        <taxon>Pseudomonadati</taxon>
        <taxon>Pseudomonadota</taxon>
        <taxon>Alphaproteobacteria</taxon>
        <taxon>Hyphomicrobiales</taxon>
        <taxon>Rhizobiaceae</taxon>
        <taxon>Mycoplana</taxon>
    </lineage>
</organism>
<dbReference type="EMBL" id="JABXYK010000020">
    <property type="protein sequence ID" value="NVP58096.1"/>
    <property type="molecule type" value="Genomic_DNA"/>
</dbReference>
<keyword evidence="3" id="KW-1185">Reference proteome</keyword>
<protein>
    <recommendedName>
        <fullName evidence="4">Lipoprotein</fullName>
    </recommendedName>
</protein>
<accession>A0ABX2QP40</accession>
<name>A0ABX2QP40_9HYPH</name>
<proteinExistence type="predicted"/>
<gene>
    <name evidence="2" type="ORF">HV823_22925</name>
</gene>
<comment type="caution">
    <text evidence="2">The sequence shown here is derived from an EMBL/GenBank/DDBJ whole genome shotgun (WGS) entry which is preliminary data.</text>
</comment>